<dbReference type="Pfam" id="PF01814">
    <property type="entry name" value="Hemerythrin"/>
    <property type="match status" value="1"/>
</dbReference>
<comment type="similarity">
    <text evidence="1">Belongs to the hemerythrin family.</text>
</comment>
<dbReference type="AlphaFoldDB" id="A0A2U2BDT1"/>
<proteinExistence type="inferred from homology"/>
<dbReference type="Gene3D" id="1.20.120.50">
    <property type="entry name" value="Hemerythrin-like"/>
    <property type="match status" value="1"/>
</dbReference>
<dbReference type="InterPro" id="IPR035938">
    <property type="entry name" value="Hemerythrin-like_sf"/>
</dbReference>
<dbReference type="NCBIfam" id="NF033749">
    <property type="entry name" value="bact_hemeryth"/>
    <property type="match status" value="1"/>
</dbReference>
<dbReference type="OrthoDB" id="9797092at2"/>
<comment type="caution">
    <text evidence="6">The sequence shown here is derived from an EMBL/GenBank/DDBJ whole genome shotgun (WGS) entry which is preliminary data.</text>
</comment>
<gene>
    <name evidence="6" type="ORF">DDZ16_01655</name>
</gene>
<dbReference type="PANTHER" id="PTHR37164:SF1">
    <property type="entry name" value="BACTERIOHEMERYTHRIN"/>
    <property type="match status" value="1"/>
</dbReference>
<dbReference type="InterPro" id="IPR016131">
    <property type="entry name" value="Haemerythrin_Fe_BS"/>
</dbReference>
<dbReference type="Proteomes" id="UP000244956">
    <property type="component" value="Unassembled WGS sequence"/>
</dbReference>
<keyword evidence="2" id="KW-0813">Transport</keyword>
<name>A0A2U2BDT1_9BACT</name>
<dbReference type="RefSeq" id="WP_109262673.1">
    <property type="nucleotide sequence ID" value="NZ_QEWP01000001.1"/>
</dbReference>
<evidence type="ECO:0000256" key="1">
    <source>
        <dbReference type="ARBA" id="ARBA00010587"/>
    </source>
</evidence>
<evidence type="ECO:0000313" key="6">
    <source>
        <dbReference type="EMBL" id="PWE01219.1"/>
    </source>
</evidence>
<feature type="domain" description="Hemerythrin-like" evidence="5">
    <location>
        <begin position="15"/>
        <end position="125"/>
    </location>
</feature>
<dbReference type="GO" id="GO:0005344">
    <property type="term" value="F:oxygen carrier activity"/>
    <property type="evidence" value="ECO:0007669"/>
    <property type="project" value="UniProtKB-KW"/>
</dbReference>
<evidence type="ECO:0000256" key="4">
    <source>
        <dbReference type="ARBA" id="ARBA00023004"/>
    </source>
</evidence>
<dbReference type="EMBL" id="QEWP01000001">
    <property type="protein sequence ID" value="PWE01219.1"/>
    <property type="molecule type" value="Genomic_DNA"/>
</dbReference>
<dbReference type="CDD" id="cd12107">
    <property type="entry name" value="Hemerythrin"/>
    <property type="match status" value="1"/>
</dbReference>
<dbReference type="NCBIfam" id="TIGR02481">
    <property type="entry name" value="hemeryth_dom"/>
    <property type="match status" value="1"/>
</dbReference>
<sequence length="129" mass="15112">MIEWTTEFSVENPKIDDEHKELFKLLDDFYQGLQNGSSKEELGNLIKGLLDYANFHFSNEEDYMKSIGFPNLEKHKKEHKEFIGKATDFYDKHTSGKLILSLEVTNFIKKWITNHIKSEDKQYAAYVAS</sequence>
<keyword evidence="4" id="KW-0408">Iron</keyword>
<dbReference type="PROSITE" id="PS00550">
    <property type="entry name" value="HEMERYTHRINS"/>
    <property type="match status" value="1"/>
</dbReference>
<keyword evidence="3" id="KW-0479">Metal-binding</keyword>
<dbReference type="GO" id="GO:0046872">
    <property type="term" value="F:metal ion binding"/>
    <property type="evidence" value="ECO:0007669"/>
    <property type="project" value="UniProtKB-KW"/>
</dbReference>
<reference evidence="6 7" key="1">
    <citation type="submission" date="2018-05" db="EMBL/GenBank/DDBJ databases">
        <title>Marinilabilia rubrum sp. nov., isolated from saltern sediment.</title>
        <authorList>
            <person name="Zhang R."/>
        </authorList>
    </citation>
    <scope>NUCLEOTIDE SEQUENCE [LARGE SCALE GENOMIC DNA]</scope>
    <source>
        <strain evidence="6 7">WTE16</strain>
    </source>
</reference>
<evidence type="ECO:0000259" key="5">
    <source>
        <dbReference type="Pfam" id="PF01814"/>
    </source>
</evidence>
<evidence type="ECO:0000256" key="2">
    <source>
        <dbReference type="ARBA" id="ARBA00022621"/>
    </source>
</evidence>
<dbReference type="InterPro" id="IPR050669">
    <property type="entry name" value="Hemerythrin"/>
</dbReference>
<dbReference type="InterPro" id="IPR012312">
    <property type="entry name" value="Hemerythrin-like"/>
</dbReference>
<organism evidence="6 7">
    <name type="scientific">Marinilabilia rubra</name>
    <dbReference type="NCBI Taxonomy" id="2162893"/>
    <lineage>
        <taxon>Bacteria</taxon>
        <taxon>Pseudomonadati</taxon>
        <taxon>Bacteroidota</taxon>
        <taxon>Bacteroidia</taxon>
        <taxon>Marinilabiliales</taxon>
        <taxon>Marinilabiliaceae</taxon>
        <taxon>Marinilabilia</taxon>
    </lineage>
</organism>
<dbReference type="InterPro" id="IPR012827">
    <property type="entry name" value="Hemerythrin_metal-bd"/>
</dbReference>
<accession>A0A2U2BDT1</accession>
<keyword evidence="2" id="KW-0561">Oxygen transport</keyword>
<dbReference type="PANTHER" id="PTHR37164">
    <property type="entry name" value="BACTERIOHEMERYTHRIN"/>
    <property type="match status" value="1"/>
</dbReference>
<dbReference type="SUPFAM" id="SSF47188">
    <property type="entry name" value="Hemerythrin-like"/>
    <property type="match status" value="1"/>
</dbReference>
<evidence type="ECO:0000256" key="3">
    <source>
        <dbReference type="ARBA" id="ARBA00022723"/>
    </source>
</evidence>
<keyword evidence="7" id="KW-1185">Reference proteome</keyword>
<evidence type="ECO:0000313" key="7">
    <source>
        <dbReference type="Proteomes" id="UP000244956"/>
    </source>
</evidence>
<protein>
    <submittedName>
        <fullName evidence="6">Hemerythrin</fullName>
    </submittedName>
</protein>